<dbReference type="RefSeq" id="WP_234657269.1">
    <property type="nucleotide sequence ID" value="NZ_CP094997.1"/>
</dbReference>
<dbReference type="CDD" id="cd07341">
    <property type="entry name" value="M56_BlaR1_MecR1_like"/>
    <property type="match status" value="1"/>
</dbReference>
<evidence type="ECO:0000256" key="1">
    <source>
        <dbReference type="ARBA" id="ARBA00004383"/>
    </source>
</evidence>
<dbReference type="Pfam" id="PF05569">
    <property type="entry name" value="Peptidase_M56"/>
    <property type="match status" value="1"/>
</dbReference>
<dbReference type="PROSITE" id="PS52015">
    <property type="entry name" value="TONB_CTD"/>
    <property type="match status" value="1"/>
</dbReference>
<dbReference type="GO" id="GO:0055085">
    <property type="term" value="P:transmembrane transport"/>
    <property type="evidence" value="ECO:0007669"/>
    <property type="project" value="InterPro"/>
</dbReference>
<keyword evidence="4" id="KW-1003">Cell membrane</keyword>
<dbReference type="NCBIfam" id="TIGR01352">
    <property type="entry name" value="tonB_Cterm"/>
    <property type="match status" value="1"/>
</dbReference>
<evidence type="ECO:0000259" key="11">
    <source>
        <dbReference type="PROSITE" id="PS52015"/>
    </source>
</evidence>
<comment type="caution">
    <text evidence="12">The sequence shown here is derived from an EMBL/GenBank/DDBJ whole genome shotgun (WGS) entry which is preliminary data.</text>
</comment>
<evidence type="ECO:0000256" key="4">
    <source>
        <dbReference type="ARBA" id="ARBA00022475"/>
    </source>
</evidence>
<evidence type="ECO:0000256" key="10">
    <source>
        <dbReference type="SAM" id="Phobius"/>
    </source>
</evidence>
<dbReference type="InterPro" id="IPR008756">
    <property type="entry name" value="Peptidase_M56"/>
</dbReference>
<dbReference type="EMBL" id="JAJTTC010000007">
    <property type="protein sequence ID" value="MCF0064334.1"/>
    <property type="molecule type" value="Genomic_DNA"/>
</dbReference>
<feature type="transmembrane region" description="Helical" evidence="10">
    <location>
        <begin position="6"/>
        <end position="24"/>
    </location>
</feature>
<evidence type="ECO:0000256" key="5">
    <source>
        <dbReference type="ARBA" id="ARBA00022519"/>
    </source>
</evidence>
<dbReference type="Gene3D" id="2.170.130.10">
    <property type="entry name" value="TonB-dependent receptor, plug domain"/>
    <property type="match status" value="1"/>
</dbReference>
<gene>
    <name evidence="12" type="ORF">LXM26_22650</name>
</gene>
<keyword evidence="9 10" id="KW-0472">Membrane</keyword>
<dbReference type="InterPro" id="IPR037682">
    <property type="entry name" value="TonB_C"/>
</dbReference>
<reference evidence="12" key="1">
    <citation type="submission" date="2021-12" db="EMBL/GenBank/DDBJ databases">
        <title>Novel species in genus Dyadobacter.</title>
        <authorList>
            <person name="Ma C."/>
        </authorList>
    </citation>
    <scope>NUCLEOTIDE SEQUENCE</scope>
    <source>
        <strain evidence="12">LJ419</strain>
    </source>
</reference>
<evidence type="ECO:0000256" key="8">
    <source>
        <dbReference type="ARBA" id="ARBA00022989"/>
    </source>
</evidence>
<dbReference type="Gene3D" id="3.30.1150.10">
    <property type="match status" value="1"/>
</dbReference>
<dbReference type="GO" id="GO:0098797">
    <property type="term" value="C:plasma membrane protein complex"/>
    <property type="evidence" value="ECO:0007669"/>
    <property type="project" value="TreeGrafter"/>
</dbReference>
<feature type="transmembrane region" description="Helical" evidence="10">
    <location>
        <begin position="89"/>
        <end position="106"/>
    </location>
</feature>
<organism evidence="12 13">
    <name type="scientific">Dyadobacter chenwenxiniae</name>
    <dbReference type="NCBI Taxonomy" id="2906456"/>
    <lineage>
        <taxon>Bacteria</taxon>
        <taxon>Pseudomonadati</taxon>
        <taxon>Bacteroidota</taxon>
        <taxon>Cytophagia</taxon>
        <taxon>Cytophagales</taxon>
        <taxon>Spirosomataceae</taxon>
        <taxon>Dyadobacter</taxon>
    </lineage>
</organism>
<feature type="domain" description="TonB C-terminal" evidence="11">
    <location>
        <begin position="320"/>
        <end position="416"/>
    </location>
</feature>
<comment type="similarity">
    <text evidence="2">Belongs to the TonB family.</text>
</comment>
<evidence type="ECO:0000256" key="7">
    <source>
        <dbReference type="ARBA" id="ARBA00022927"/>
    </source>
</evidence>
<dbReference type="InterPro" id="IPR037066">
    <property type="entry name" value="Plug_dom_sf"/>
</dbReference>
<evidence type="ECO:0000256" key="2">
    <source>
        <dbReference type="ARBA" id="ARBA00006555"/>
    </source>
</evidence>
<evidence type="ECO:0000256" key="6">
    <source>
        <dbReference type="ARBA" id="ARBA00022692"/>
    </source>
</evidence>
<proteinExistence type="inferred from homology"/>
<dbReference type="SUPFAM" id="SSF56935">
    <property type="entry name" value="Porins"/>
    <property type="match status" value="1"/>
</dbReference>
<keyword evidence="8 10" id="KW-1133">Transmembrane helix</keyword>
<evidence type="ECO:0000256" key="9">
    <source>
        <dbReference type="ARBA" id="ARBA00023136"/>
    </source>
</evidence>
<keyword evidence="3" id="KW-0813">Transport</keyword>
<dbReference type="AlphaFoldDB" id="A0A9X1PQM4"/>
<dbReference type="GO" id="GO:0015031">
    <property type="term" value="P:protein transport"/>
    <property type="evidence" value="ECO:0007669"/>
    <property type="project" value="UniProtKB-KW"/>
</dbReference>
<sequence>METLLYIGKVNLYWILLIACYQLMLRNHTFFRWNRYYLLGSLIAAFLLPLLIYPDSAPTIPVVYQLNAATFTVGASQAEVAPAITWTQAIWTIYAIGFIVAAFRFFRHIIELGKFLKAGEIIELDDCTVVLIDSNNTGSFSFLKWIVINRNDYEQHFDAILRHEMVHTKQMHSLDILLIEVLKIFFWFNPFLLLYKRYVQEIHEFLADAQAPNRDNYARFLVSYALKAPITSLTNHFFKPSQIKNRIRMIYKNRTSKWMISTYVIALALIGSTALFVAGCEQTEQYEAEIAAINKQKAEESSPINGKVFTVVEEQPEFPGGNEEMFKFLGRKIKYPTKAANANVQGKVILQFIVTVEGDVRDIKVLKGIGSGCDEEAARVLALFPKWKPGRQNGKPVNVKYHLPVNFQLEESDTEKISSQIKLDKKMATVVHYAFSPLYILDGKEMKNSDFLKTLPGEKIESMDVLKGSQAEEVYGDKGKNGVIKITTK</sequence>
<dbReference type="Proteomes" id="UP001139000">
    <property type="component" value="Unassembled WGS sequence"/>
</dbReference>
<dbReference type="Pfam" id="PF03544">
    <property type="entry name" value="TonB_C"/>
    <property type="match status" value="1"/>
</dbReference>
<protein>
    <submittedName>
        <fullName evidence="12">TonB family protein</fullName>
    </submittedName>
</protein>
<feature type="transmembrane region" description="Helical" evidence="10">
    <location>
        <begin position="258"/>
        <end position="278"/>
    </location>
</feature>
<evidence type="ECO:0000313" key="13">
    <source>
        <dbReference type="Proteomes" id="UP001139000"/>
    </source>
</evidence>
<name>A0A9X1PQM4_9BACT</name>
<comment type="subcellular location">
    <subcellularLocation>
        <location evidence="1">Cell inner membrane</location>
        <topology evidence="1">Single-pass membrane protein</topology>
        <orientation evidence="1">Periplasmic side</orientation>
    </subcellularLocation>
</comment>
<dbReference type="PANTHER" id="PTHR33446:SF2">
    <property type="entry name" value="PROTEIN TONB"/>
    <property type="match status" value="1"/>
</dbReference>
<dbReference type="PANTHER" id="PTHR33446">
    <property type="entry name" value="PROTEIN TONB-RELATED"/>
    <property type="match status" value="1"/>
</dbReference>
<accession>A0A9X1PQM4</accession>
<dbReference type="SUPFAM" id="SSF74653">
    <property type="entry name" value="TolA/TonB C-terminal domain"/>
    <property type="match status" value="1"/>
</dbReference>
<feature type="transmembrane region" description="Helical" evidence="10">
    <location>
        <begin position="36"/>
        <end position="53"/>
    </location>
</feature>
<dbReference type="InterPro" id="IPR006260">
    <property type="entry name" value="TonB/TolA_C"/>
</dbReference>
<keyword evidence="6 10" id="KW-0812">Transmembrane</keyword>
<evidence type="ECO:0000256" key="3">
    <source>
        <dbReference type="ARBA" id="ARBA00022448"/>
    </source>
</evidence>
<dbReference type="InterPro" id="IPR051045">
    <property type="entry name" value="TonB-dependent_transducer"/>
</dbReference>
<dbReference type="GO" id="GO:0031992">
    <property type="term" value="F:energy transducer activity"/>
    <property type="evidence" value="ECO:0007669"/>
    <property type="project" value="TreeGrafter"/>
</dbReference>
<evidence type="ECO:0000313" key="12">
    <source>
        <dbReference type="EMBL" id="MCF0064334.1"/>
    </source>
</evidence>
<keyword evidence="7" id="KW-0653">Protein transport</keyword>
<keyword evidence="13" id="KW-1185">Reference proteome</keyword>
<keyword evidence="5" id="KW-0997">Cell inner membrane</keyword>